<name>A0A0A9H079_ARUDO</name>
<reference evidence="1" key="2">
    <citation type="journal article" date="2015" name="Data Brief">
        <title>Shoot transcriptome of the giant reed, Arundo donax.</title>
        <authorList>
            <person name="Barrero R.A."/>
            <person name="Guerrero F.D."/>
            <person name="Moolhuijzen P."/>
            <person name="Goolsby J.A."/>
            <person name="Tidwell J."/>
            <person name="Bellgard S.E."/>
            <person name="Bellgard M.I."/>
        </authorList>
    </citation>
    <scope>NUCLEOTIDE SEQUENCE</scope>
    <source>
        <tissue evidence="1">Shoot tissue taken approximately 20 cm above the soil surface</tissue>
    </source>
</reference>
<proteinExistence type="predicted"/>
<dbReference type="EMBL" id="GBRH01168702">
    <property type="protein sequence ID" value="JAE29194.1"/>
    <property type="molecule type" value="Transcribed_RNA"/>
</dbReference>
<protein>
    <submittedName>
        <fullName evidence="1">Uncharacterized protein</fullName>
    </submittedName>
</protein>
<accession>A0A0A9H079</accession>
<organism evidence="1">
    <name type="scientific">Arundo donax</name>
    <name type="common">Giant reed</name>
    <name type="synonym">Donax arundinaceus</name>
    <dbReference type="NCBI Taxonomy" id="35708"/>
    <lineage>
        <taxon>Eukaryota</taxon>
        <taxon>Viridiplantae</taxon>
        <taxon>Streptophyta</taxon>
        <taxon>Embryophyta</taxon>
        <taxon>Tracheophyta</taxon>
        <taxon>Spermatophyta</taxon>
        <taxon>Magnoliopsida</taxon>
        <taxon>Liliopsida</taxon>
        <taxon>Poales</taxon>
        <taxon>Poaceae</taxon>
        <taxon>PACMAD clade</taxon>
        <taxon>Arundinoideae</taxon>
        <taxon>Arundineae</taxon>
        <taxon>Arundo</taxon>
    </lineage>
</organism>
<dbReference type="AlphaFoldDB" id="A0A0A9H079"/>
<sequence length="50" mass="5453">MGLGNYNAKYLALKILEALILFSNLLRVEMCVGPLDEKALDMQKANAVVG</sequence>
<evidence type="ECO:0000313" key="1">
    <source>
        <dbReference type="EMBL" id="JAE29194.1"/>
    </source>
</evidence>
<reference evidence="1" key="1">
    <citation type="submission" date="2014-09" db="EMBL/GenBank/DDBJ databases">
        <authorList>
            <person name="Magalhaes I.L.F."/>
            <person name="Oliveira U."/>
            <person name="Santos F.R."/>
            <person name="Vidigal T.H.D.A."/>
            <person name="Brescovit A.D."/>
            <person name="Santos A.J."/>
        </authorList>
    </citation>
    <scope>NUCLEOTIDE SEQUENCE</scope>
    <source>
        <tissue evidence="1">Shoot tissue taken approximately 20 cm above the soil surface</tissue>
    </source>
</reference>